<sequence length="365" mass="38633">MATPPSQVTGGHVNITATVTDGVGVDTVKVNITYPDSSTVNVTMNEGSYYYDVIYADIGIYDYFIWTNDTSENENTSDTYQFEITASVISFGSEYVFNFAATDYTSVSVLNSTHFVVAYKDEGGSDYGICRIGVMSGDTISYGSEYVFHSAVTDYTSVSALNSTHFVVVYEDFDSGNGTAIIGTVSGSTILYGSEYVFDDDGTATMISVSFFDSARFVVSWSDDAENGVAIVGSVSGSTITFGSPATFNLGRTDFTSVSALDSTHCVIGYTDFLPSEYGVCKIGTRSGDSISYGSAYTFNSASSGHISVSSLDATHFAVSYNDANANGGSRIGVVSGSTITYGPENVFNPDSSGYTSVSSFNSTH</sequence>
<gene>
    <name evidence="1" type="ORF">S01H4_03717</name>
</gene>
<dbReference type="AlphaFoldDB" id="X0ZFJ3"/>
<name>X0ZFJ3_9ZZZZ</name>
<organism evidence="1">
    <name type="scientific">marine sediment metagenome</name>
    <dbReference type="NCBI Taxonomy" id="412755"/>
    <lineage>
        <taxon>unclassified sequences</taxon>
        <taxon>metagenomes</taxon>
        <taxon>ecological metagenomes</taxon>
    </lineage>
</organism>
<comment type="caution">
    <text evidence="1">The sequence shown here is derived from an EMBL/GenBank/DDBJ whole genome shotgun (WGS) entry which is preliminary data.</text>
</comment>
<accession>X0ZFJ3</accession>
<protein>
    <submittedName>
        <fullName evidence="1">Uncharacterized protein</fullName>
    </submittedName>
</protein>
<feature type="non-terminal residue" evidence="1">
    <location>
        <position position="365"/>
    </location>
</feature>
<dbReference type="EMBL" id="BART01000936">
    <property type="protein sequence ID" value="GAG59098.1"/>
    <property type="molecule type" value="Genomic_DNA"/>
</dbReference>
<proteinExistence type="predicted"/>
<evidence type="ECO:0000313" key="1">
    <source>
        <dbReference type="EMBL" id="GAG59098.1"/>
    </source>
</evidence>
<reference evidence="1" key="1">
    <citation type="journal article" date="2014" name="Front. Microbiol.">
        <title>High frequency of phylogenetically diverse reductive dehalogenase-homologous genes in deep subseafloor sedimentary metagenomes.</title>
        <authorList>
            <person name="Kawai M."/>
            <person name="Futagami T."/>
            <person name="Toyoda A."/>
            <person name="Takaki Y."/>
            <person name="Nishi S."/>
            <person name="Hori S."/>
            <person name="Arai W."/>
            <person name="Tsubouchi T."/>
            <person name="Morono Y."/>
            <person name="Uchiyama I."/>
            <person name="Ito T."/>
            <person name="Fujiyama A."/>
            <person name="Inagaki F."/>
            <person name="Takami H."/>
        </authorList>
    </citation>
    <scope>NUCLEOTIDE SEQUENCE</scope>
    <source>
        <strain evidence="1">Expedition CK06-06</strain>
    </source>
</reference>